<dbReference type="OrthoDB" id="25872at2759"/>
<dbReference type="SUPFAM" id="SSF54928">
    <property type="entry name" value="RNA-binding domain, RBD"/>
    <property type="match status" value="1"/>
</dbReference>
<dbReference type="STRING" id="56216.A0A1A6H8H8"/>
<dbReference type="InterPro" id="IPR012677">
    <property type="entry name" value="Nucleotide-bd_a/b_plait_sf"/>
</dbReference>
<evidence type="ECO:0000256" key="3">
    <source>
        <dbReference type="ARBA" id="ARBA00022448"/>
    </source>
</evidence>
<dbReference type="Gene3D" id="3.10.450.50">
    <property type="match status" value="1"/>
</dbReference>
<dbReference type="InterPro" id="IPR032675">
    <property type="entry name" value="LRR_dom_sf"/>
</dbReference>
<dbReference type="InterPro" id="IPR030217">
    <property type="entry name" value="NXF_fam"/>
</dbReference>
<keyword evidence="8" id="KW-1185">Reference proteome</keyword>
<organism evidence="7 8">
    <name type="scientific">Neotoma lepida</name>
    <name type="common">Desert woodrat</name>
    <dbReference type="NCBI Taxonomy" id="56216"/>
    <lineage>
        <taxon>Eukaryota</taxon>
        <taxon>Metazoa</taxon>
        <taxon>Chordata</taxon>
        <taxon>Craniata</taxon>
        <taxon>Vertebrata</taxon>
        <taxon>Euteleostomi</taxon>
        <taxon>Mammalia</taxon>
        <taxon>Eutheria</taxon>
        <taxon>Euarchontoglires</taxon>
        <taxon>Glires</taxon>
        <taxon>Rodentia</taxon>
        <taxon>Myomorpha</taxon>
        <taxon>Muroidea</taxon>
        <taxon>Cricetidae</taxon>
        <taxon>Neotominae</taxon>
        <taxon>Neotoma</taxon>
    </lineage>
</organism>
<dbReference type="InterPro" id="IPR015245">
    <property type="entry name" value="Tap_RNA-bd"/>
</dbReference>
<reference evidence="7 8" key="1">
    <citation type="submission" date="2016-06" db="EMBL/GenBank/DDBJ databases">
        <title>The Draft Genome Sequence and Annotation of the Desert Woodrat Neotoma lepida.</title>
        <authorList>
            <person name="Campbell M."/>
            <person name="Oakeson K.F."/>
            <person name="Yandell M."/>
            <person name="Halpert J.R."/>
            <person name="Dearing D."/>
        </authorList>
    </citation>
    <scope>NUCLEOTIDE SEQUENCE [LARGE SCALE GENOMIC DNA]</scope>
    <source>
        <strain evidence="7">417</strain>
        <tissue evidence="7">Liver</tissue>
    </source>
</reference>
<dbReference type="GO" id="GO:0003723">
    <property type="term" value="F:RNA binding"/>
    <property type="evidence" value="ECO:0007669"/>
    <property type="project" value="InterPro"/>
</dbReference>
<dbReference type="GO" id="GO:0005737">
    <property type="term" value="C:cytoplasm"/>
    <property type="evidence" value="ECO:0007669"/>
    <property type="project" value="InterPro"/>
</dbReference>
<dbReference type="GO" id="GO:0005634">
    <property type="term" value="C:nucleus"/>
    <property type="evidence" value="ECO:0007669"/>
    <property type="project" value="UniProtKB-SubCell"/>
</dbReference>
<comment type="similarity">
    <text evidence="2">Belongs to the NXF family.</text>
</comment>
<dbReference type="Gene3D" id="3.80.10.10">
    <property type="entry name" value="Ribonuclease Inhibitor"/>
    <property type="match status" value="1"/>
</dbReference>
<evidence type="ECO:0000256" key="4">
    <source>
        <dbReference type="ARBA" id="ARBA00022816"/>
    </source>
</evidence>
<protein>
    <recommendedName>
        <fullName evidence="6">NTF2 domain-containing protein</fullName>
    </recommendedName>
</protein>
<accession>A0A1A6H8H8</accession>
<dbReference type="InterPro" id="IPR032710">
    <property type="entry name" value="NTF2-like_dom_sf"/>
</dbReference>
<dbReference type="PANTHER" id="PTHR10662:SF45">
    <property type="entry name" value="NUCLEAR RNA EXPORT FACTOR 7"/>
    <property type="match status" value="1"/>
</dbReference>
<gene>
    <name evidence="7" type="ORF">A6R68_15295</name>
</gene>
<keyword evidence="3" id="KW-0813">Transport</keyword>
<evidence type="ECO:0000256" key="5">
    <source>
        <dbReference type="ARBA" id="ARBA00023242"/>
    </source>
</evidence>
<dbReference type="GO" id="GO:0016973">
    <property type="term" value="P:poly(A)+ mRNA export from nucleus"/>
    <property type="evidence" value="ECO:0007669"/>
    <property type="project" value="TreeGrafter"/>
</dbReference>
<feature type="domain" description="NTF2" evidence="6">
    <location>
        <begin position="433"/>
        <end position="595"/>
    </location>
</feature>
<dbReference type="Proteomes" id="UP000092124">
    <property type="component" value="Unassembled WGS sequence"/>
</dbReference>
<proteinExistence type="inferred from homology"/>
<dbReference type="Gene3D" id="3.30.70.330">
    <property type="match status" value="1"/>
</dbReference>
<sequence length="658" mass="76068">MEFAKWCRHGGLLKDVRGLCIGVHQLTILGCERQETQACLGVLHTALQQLQEVLMHVGVEETLSVITQVSQDAVHLFIDVATLVGHVHRHMMAVYQVDDATCGNLSLQQADVMVLDNKVRHLKPKIVCQLQRGGEGAGARMRTSSTFNVNKDDGSWYAQCQDIIFPEEELNDSKEDEALGGWFKITIPNGRKYSKMWIMNLLQSHCTVAFTPIDFHYTRNKIQFFVQNARSAYELKNINYQISDEENRKISIHVNSSTEPLSVQYKLTSEQMQILKLSMKKRYDVSHKSLYLGKFRFDPDLRVHGIDIFLNRRSCMTATLQVIQKDFPEVLSLNLSNNRIYWLDGLSELIERAPRVKILNLSRNFLKTTWELEKMKGLKLKELWLEGNPLCSTFPDHSAYDGCKLFPTVEADTLEIIKPRKESYRGSESLKNLVVQFMLQYYLIYDYGDRRNLLAAYHANACFSLTITFNSNKPDIRSLEEYFKDCRNMKRLKDSFLRLQLLKHNKCNIVTCLHELPKTQHDLNSYIVDIWAQTEKMICFSVNGVFKESKLCIVNDEMILRNASPAETKKAFSTTTSTISHAQSHQYLEDEWYCIGDADNKVLGTYQRENRMNRMHSVTTERNVRHPNLRVAVCEERVNGWMAALSLHFPKSDLFKQF</sequence>
<comment type="caution">
    <text evidence="7">The sequence shown here is derived from an EMBL/GenBank/DDBJ whole genome shotgun (WGS) entry which is preliminary data.</text>
</comment>
<dbReference type="InterPro" id="IPR057125">
    <property type="entry name" value="NXF1/2/3/5-like_LRR"/>
</dbReference>
<dbReference type="Pfam" id="PF22602">
    <property type="entry name" value="NXF_NTF2"/>
    <property type="match status" value="1"/>
</dbReference>
<keyword evidence="4" id="KW-0509">mRNA transport</keyword>
<dbReference type="PROSITE" id="PS50177">
    <property type="entry name" value="NTF2_DOMAIN"/>
    <property type="match status" value="1"/>
</dbReference>
<dbReference type="PROSITE" id="PS51257">
    <property type="entry name" value="PROKAR_LIPOPROTEIN"/>
    <property type="match status" value="1"/>
</dbReference>
<evidence type="ECO:0000256" key="1">
    <source>
        <dbReference type="ARBA" id="ARBA00004123"/>
    </source>
</evidence>
<dbReference type="FunFam" id="3.10.450.50:FF:000004">
    <property type="entry name" value="Nuclear RNA export factor 1"/>
    <property type="match status" value="1"/>
</dbReference>
<evidence type="ECO:0000259" key="6">
    <source>
        <dbReference type="PROSITE" id="PS50177"/>
    </source>
</evidence>
<evidence type="ECO:0000313" key="7">
    <source>
        <dbReference type="EMBL" id="OBS74165.1"/>
    </source>
</evidence>
<evidence type="ECO:0000313" key="8">
    <source>
        <dbReference type="Proteomes" id="UP000092124"/>
    </source>
</evidence>
<dbReference type="EMBL" id="LZPO01044471">
    <property type="protein sequence ID" value="OBS74165.1"/>
    <property type="molecule type" value="Genomic_DNA"/>
</dbReference>
<dbReference type="InterPro" id="IPR002075">
    <property type="entry name" value="NTF2_dom"/>
</dbReference>
<keyword evidence="5" id="KW-0539">Nucleus</keyword>
<dbReference type="SUPFAM" id="SSF52058">
    <property type="entry name" value="L domain-like"/>
    <property type="match status" value="1"/>
</dbReference>
<dbReference type="InterPro" id="IPR035979">
    <property type="entry name" value="RBD_domain_sf"/>
</dbReference>
<dbReference type="InterPro" id="IPR018222">
    <property type="entry name" value="Nuclear_transport_factor_2_euk"/>
</dbReference>
<dbReference type="Pfam" id="PF24048">
    <property type="entry name" value="LRR_NXF1-5"/>
    <property type="match status" value="1"/>
</dbReference>
<dbReference type="SUPFAM" id="SSF54427">
    <property type="entry name" value="NTF2-like"/>
    <property type="match status" value="1"/>
</dbReference>
<dbReference type="AlphaFoldDB" id="A0A1A6H8H8"/>
<comment type="subcellular location">
    <subcellularLocation>
        <location evidence="1">Nucleus</location>
    </subcellularLocation>
</comment>
<dbReference type="PANTHER" id="PTHR10662">
    <property type="entry name" value="NUCLEAR RNA EXPORT FACTOR"/>
    <property type="match status" value="1"/>
</dbReference>
<name>A0A1A6H8H8_NEOLE</name>
<evidence type="ECO:0000256" key="2">
    <source>
        <dbReference type="ARBA" id="ARBA00009285"/>
    </source>
</evidence>
<dbReference type="Pfam" id="PF09162">
    <property type="entry name" value="Tap-RNA_bind"/>
    <property type="match status" value="1"/>
</dbReference>